<dbReference type="OrthoDB" id="2864791at2759"/>
<gene>
    <name evidence="2" type="ORF">MIND_00713600</name>
</gene>
<accession>A0A8H6SNH2</accession>
<dbReference type="AlphaFoldDB" id="A0A8H6SNH2"/>
<evidence type="ECO:0000256" key="1">
    <source>
        <dbReference type="SAM" id="MobiDB-lite"/>
    </source>
</evidence>
<name>A0A8H6SNH2_9AGAR</name>
<evidence type="ECO:0000313" key="3">
    <source>
        <dbReference type="Proteomes" id="UP000636479"/>
    </source>
</evidence>
<organism evidence="2 3">
    <name type="scientific">Mycena indigotica</name>
    <dbReference type="NCBI Taxonomy" id="2126181"/>
    <lineage>
        <taxon>Eukaryota</taxon>
        <taxon>Fungi</taxon>
        <taxon>Dikarya</taxon>
        <taxon>Basidiomycota</taxon>
        <taxon>Agaricomycotina</taxon>
        <taxon>Agaricomycetes</taxon>
        <taxon>Agaricomycetidae</taxon>
        <taxon>Agaricales</taxon>
        <taxon>Marasmiineae</taxon>
        <taxon>Mycenaceae</taxon>
        <taxon>Mycena</taxon>
    </lineage>
</organism>
<protein>
    <submittedName>
        <fullName evidence="2">Uncharacterized protein</fullName>
    </submittedName>
</protein>
<feature type="region of interest" description="Disordered" evidence="1">
    <location>
        <begin position="111"/>
        <end position="131"/>
    </location>
</feature>
<feature type="compositionally biased region" description="Basic and acidic residues" evidence="1">
    <location>
        <begin position="48"/>
        <end position="57"/>
    </location>
</feature>
<keyword evidence="3" id="KW-1185">Reference proteome</keyword>
<comment type="caution">
    <text evidence="2">The sequence shown here is derived from an EMBL/GenBank/DDBJ whole genome shotgun (WGS) entry which is preliminary data.</text>
</comment>
<dbReference type="Proteomes" id="UP000636479">
    <property type="component" value="Unassembled WGS sequence"/>
</dbReference>
<sequence length="159" mass="18025">MLNFSRWSRVLAQTRSARTRGGAARPMSQEDEDTLLQQLQAQYDQAKARLAKEEEARQASGSNVIIKMPKESATAPTKPLDKSTSPLWDVLTEEEHKKLATFGIKTLEQLQQTAQEADGDLNRPPYPPVQKLRPKYRLAYELHESIPRRLALKGSKRNS</sequence>
<evidence type="ECO:0000313" key="2">
    <source>
        <dbReference type="EMBL" id="KAF7301482.1"/>
    </source>
</evidence>
<feature type="region of interest" description="Disordered" evidence="1">
    <location>
        <begin position="48"/>
        <end position="84"/>
    </location>
</feature>
<reference evidence="2" key="1">
    <citation type="submission" date="2020-05" db="EMBL/GenBank/DDBJ databases">
        <title>Mycena genomes resolve the evolution of fungal bioluminescence.</title>
        <authorList>
            <person name="Tsai I.J."/>
        </authorList>
    </citation>
    <scope>NUCLEOTIDE SEQUENCE</scope>
    <source>
        <strain evidence="2">171206Taipei</strain>
    </source>
</reference>
<dbReference type="RefSeq" id="XP_037219482.1">
    <property type="nucleotide sequence ID" value="XM_037363838.1"/>
</dbReference>
<dbReference type="EMBL" id="JACAZF010000006">
    <property type="protein sequence ID" value="KAF7301482.1"/>
    <property type="molecule type" value="Genomic_DNA"/>
</dbReference>
<dbReference type="GeneID" id="59346354"/>
<proteinExistence type="predicted"/>